<gene>
    <name evidence="3" type="ORF">RIF29_37643</name>
</gene>
<keyword evidence="2" id="KW-1133">Transmembrane helix</keyword>
<dbReference type="InterPro" id="IPR055330">
    <property type="entry name" value="SECE1-like"/>
</dbReference>
<feature type="compositionally biased region" description="Acidic residues" evidence="1">
    <location>
        <begin position="70"/>
        <end position="82"/>
    </location>
</feature>
<comment type="caution">
    <text evidence="3">The sequence shown here is derived from an EMBL/GenBank/DDBJ whole genome shotgun (WGS) entry which is preliminary data.</text>
</comment>
<evidence type="ECO:0000256" key="2">
    <source>
        <dbReference type="SAM" id="Phobius"/>
    </source>
</evidence>
<keyword evidence="4" id="KW-1185">Reference proteome</keyword>
<dbReference type="GO" id="GO:0009535">
    <property type="term" value="C:chloroplast thylakoid membrane"/>
    <property type="evidence" value="ECO:0007669"/>
    <property type="project" value="TreeGrafter"/>
</dbReference>
<dbReference type="InterPro" id="IPR038379">
    <property type="entry name" value="SecE_sf"/>
</dbReference>
<feature type="compositionally biased region" description="Basic and acidic residues" evidence="1">
    <location>
        <begin position="83"/>
        <end position="92"/>
    </location>
</feature>
<sequence length="177" mass="19431">MMSLLQSTINHLPLPLPLRSQSTFTCRRFPSSSSSRFQHTNPSTYKPTHPLTLTLTPIGIPLARARVVDDSQESSESESEPEPEAKGEYSELATELKKAMQERKDNNNNFNFWGGVAKEISEIEWPAFGKVLGTSGVVLAVIFASSVVLLTLNAVLAQLSDTLFAARGLQDFFSTSL</sequence>
<reference evidence="3 4" key="1">
    <citation type="submission" date="2024-01" db="EMBL/GenBank/DDBJ databases">
        <title>The genomes of 5 underutilized Papilionoideae crops provide insights into root nodulation and disease resistanc.</title>
        <authorList>
            <person name="Yuan L."/>
        </authorList>
    </citation>
    <scope>NUCLEOTIDE SEQUENCE [LARGE SCALE GENOMIC DNA]</scope>
    <source>
        <strain evidence="3">ZHUSHIDOU_FW_LH</strain>
        <tissue evidence="3">Leaf</tissue>
    </source>
</reference>
<name>A0AAN9ECT6_CROPI</name>
<feature type="region of interest" description="Disordered" evidence="1">
    <location>
        <begin position="27"/>
        <end position="50"/>
    </location>
</feature>
<dbReference type="PANTHER" id="PTHR37240">
    <property type="entry name" value="PREPROTEIN TRANSLOCASE SUBUNIT SECE1"/>
    <property type="match status" value="1"/>
</dbReference>
<protein>
    <submittedName>
        <fullName evidence="3">Uncharacterized protein</fullName>
    </submittedName>
</protein>
<evidence type="ECO:0000313" key="3">
    <source>
        <dbReference type="EMBL" id="KAK7253159.1"/>
    </source>
</evidence>
<dbReference type="AlphaFoldDB" id="A0AAN9ECT6"/>
<dbReference type="PANTHER" id="PTHR37240:SF1">
    <property type="entry name" value="PREPROTEIN TRANSLOCASE SUBUNIT SECE1"/>
    <property type="match status" value="1"/>
</dbReference>
<keyword evidence="2" id="KW-0812">Transmembrane</keyword>
<feature type="compositionally biased region" description="Low complexity" evidence="1">
    <location>
        <begin position="27"/>
        <end position="37"/>
    </location>
</feature>
<dbReference type="Proteomes" id="UP001372338">
    <property type="component" value="Unassembled WGS sequence"/>
</dbReference>
<feature type="transmembrane region" description="Helical" evidence="2">
    <location>
        <begin position="137"/>
        <end position="159"/>
    </location>
</feature>
<evidence type="ECO:0000256" key="1">
    <source>
        <dbReference type="SAM" id="MobiDB-lite"/>
    </source>
</evidence>
<keyword evidence="2" id="KW-0472">Membrane</keyword>
<organism evidence="3 4">
    <name type="scientific">Crotalaria pallida</name>
    <name type="common">Smooth rattlebox</name>
    <name type="synonym">Crotalaria striata</name>
    <dbReference type="NCBI Taxonomy" id="3830"/>
    <lineage>
        <taxon>Eukaryota</taxon>
        <taxon>Viridiplantae</taxon>
        <taxon>Streptophyta</taxon>
        <taxon>Embryophyta</taxon>
        <taxon>Tracheophyta</taxon>
        <taxon>Spermatophyta</taxon>
        <taxon>Magnoliopsida</taxon>
        <taxon>eudicotyledons</taxon>
        <taxon>Gunneridae</taxon>
        <taxon>Pentapetalae</taxon>
        <taxon>rosids</taxon>
        <taxon>fabids</taxon>
        <taxon>Fabales</taxon>
        <taxon>Fabaceae</taxon>
        <taxon>Papilionoideae</taxon>
        <taxon>50 kb inversion clade</taxon>
        <taxon>genistoids sensu lato</taxon>
        <taxon>core genistoids</taxon>
        <taxon>Crotalarieae</taxon>
        <taxon>Crotalaria</taxon>
    </lineage>
</organism>
<dbReference type="EMBL" id="JAYWIO010000007">
    <property type="protein sequence ID" value="KAK7253159.1"/>
    <property type="molecule type" value="Genomic_DNA"/>
</dbReference>
<proteinExistence type="predicted"/>
<feature type="region of interest" description="Disordered" evidence="1">
    <location>
        <begin position="67"/>
        <end position="92"/>
    </location>
</feature>
<accession>A0AAN9ECT6</accession>
<evidence type="ECO:0000313" key="4">
    <source>
        <dbReference type="Proteomes" id="UP001372338"/>
    </source>
</evidence>
<dbReference type="Gene3D" id="1.20.5.1030">
    <property type="entry name" value="Preprotein translocase secy subunit"/>
    <property type="match status" value="1"/>
</dbReference>